<dbReference type="Proteomes" id="UP001152561">
    <property type="component" value="Unassembled WGS sequence"/>
</dbReference>
<name>A0A9Q1RSJ8_9SOLA</name>
<feature type="region of interest" description="SAW" evidence="3">
    <location>
        <begin position="30"/>
        <end position="107"/>
    </location>
</feature>
<dbReference type="EMBL" id="JAJAGQ010000002">
    <property type="protein sequence ID" value="KAJ8570854.1"/>
    <property type="molecule type" value="Genomic_DNA"/>
</dbReference>
<evidence type="ECO:0000256" key="3">
    <source>
        <dbReference type="PROSITE-ProRule" id="PRU01191"/>
    </source>
</evidence>
<accession>A0A9Q1RSJ8</accession>
<keyword evidence="1" id="KW-0805">Transcription regulation</keyword>
<dbReference type="PROSITE" id="PS50985">
    <property type="entry name" value="GRAS"/>
    <property type="match status" value="2"/>
</dbReference>
<proteinExistence type="inferred from homology"/>
<dbReference type="OrthoDB" id="47276at2759"/>
<dbReference type="PANTHER" id="PTHR31636">
    <property type="entry name" value="OSJNBA0084A10.13 PROTEIN-RELATED"/>
    <property type="match status" value="1"/>
</dbReference>
<evidence type="ECO:0000256" key="2">
    <source>
        <dbReference type="ARBA" id="ARBA00023163"/>
    </source>
</evidence>
<dbReference type="InterPro" id="IPR005202">
    <property type="entry name" value="TF_GRAS"/>
</dbReference>
<sequence>MLETVVPREIPERMLIEREIFGKEALNVIACEGLERVERPQTYKQWQVRNLRAMFTQIPFEREIMNSAIEKYPLFFQGFSTVHLSLCHDSSFLRFEVKMDPRFNKFPTSVNGFTLENQSLLNFSDNWKNNEPIIGAIYPDQIIVNGPRFESSFVQHNTGGVQSLSNDPLPTTSNIPLTSEVGAEDDYNEDFDFSDTVLSYINQMLMEEDMEDKTHMLQESLEFQAKEKSFYDALGKKYPPSPQQNGEIPDDYCSGSMYNCTSNGIHSSGYLIDPRVVSISNDHNSSYEQGLSVCNGTHSSISSLNSINNLVDGFLDSPVSPLHTPDIYNDSHLIWNFRKGVEEASKFLPITNNLLDNVVINDLLPLEKRGESGYVAAQTENRDEGETSPIGPRGRKNPHRDDKDLDEEISRKQAAVYTESTVRSEEFDVILLHSMGNGKEALTAYREILKNARTKTTVQKGQSKGFTLGKGGRGKKHSGKKEVIDLRTLLINCAQAVAADDCRSATELLKQIKLHSSPFGDGNQRLAHCFADGLEARLAGTGSQIYKALINRKTSAADFLKAYHLYLASCPFRKISGFASNKTIITKAVNATRVHVIDFGILYGFQWPTLIQRIAAREGGPPKLRITGIEFPQPGFRPAERIEETGRRLADYAQTFNVPFEYHAIAKKWETIRLEDLKLEKDEFVVVNCLYRFKNLHDETVLTKSSRTLVLNLIREINPDIFIHGIVNGAYSAPFFVTRFREVLFHFSALFDMLEANVPREFPERMLIEREIFGREALNVIACEGWERVERPETYKQWQVRHLRARFRQIPFDQLEIMDSAVEKDMLLTCFPFESEIVLPHIWRIQQYSGIWQAHFVVKANIYCSVLNS</sequence>
<evidence type="ECO:0008006" key="7">
    <source>
        <dbReference type="Google" id="ProtNLM"/>
    </source>
</evidence>
<comment type="caution">
    <text evidence="5">The sequence shown here is derived from an EMBL/GenBank/DDBJ whole genome shotgun (WGS) entry which is preliminary data.</text>
</comment>
<comment type="caution">
    <text evidence="3">Lacks conserved residue(s) required for the propagation of feature annotation.</text>
</comment>
<feature type="region of interest" description="Leucine repeat I (LRI)" evidence="3">
    <location>
        <begin position="484"/>
        <end position="544"/>
    </location>
</feature>
<gene>
    <name evidence="5" type="ORF">K7X08_037826</name>
</gene>
<comment type="similarity">
    <text evidence="3">Belongs to the GRAS family.</text>
</comment>
<feature type="region of interest" description="SAW" evidence="3">
    <location>
        <begin position="782"/>
        <end position="864"/>
    </location>
</feature>
<feature type="region of interest" description="VHIID" evidence="3">
    <location>
        <begin position="563"/>
        <end position="628"/>
    </location>
</feature>
<keyword evidence="2" id="KW-0804">Transcription</keyword>
<evidence type="ECO:0000313" key="6">
    <source>
        <dbReference type="Proteomes" id="UP001152561"/>
    </source>
</evidence>
<keyword evidence="6" id="KW-1185">Reference proteome</keyword>
<feature type="region of interest" description="Leucine repeat II (LRII)" evidence="3">
    <location>
        <begin position="644"/>
        <end position="676"/>
    </location>
</feature>
<protein>
    <recommendedName>
        <fullName evidence="7">Scarecrow-like protein 9</fullName>
    </recommendedName>
</protein>
<dbReference type="Pfam" id="PF03514">
    <property type="entry name" value="GRAS"/>
    <property type="match status" value="2"/>
</dbReference>
<evidence type="ECO:0000313" key="5">
    <source>
        <dbReference type="EMBL" id="KAJ8570854.1"/>
    </source>
</evidence>
<feature type="short sequence motif" description="VHIID" evidence="3">
    <location>
        <begin position="594"/>
        <end position="598"/>
    </location>
</feature>
<evidence type="ECO:0000256" key="1">
    <source>
        <dbReference type="ARBA" id="ARBA00023015"/>
    </source>
</evidence>
<organism evidence="5 6">
    <name type="scientific">Anisodus acutangulus</name>
    <dbReference type="NCBI Taxonomy" id="402998"/>
    <lineage>
        <taxon>Eukaryota</taxon>
        <taxon>Viridiplantae</taxon>
        <taxon>Streptophyta</taxon>
        <taxon>Embryophyta</taxon>
        <taxon>Tracheophyta</taxon>
        <taxon>Spermatophyta</taxon>
        <taxon>Magnoliopsida</taxon>
        <taxon>eudicotyledons</taxon>
        <taxon>Gunneridae</taxon>
        <taxon>Pentapetalae</taxon>
        <taxon>asterids</taxon>
        <taxon>lamiids</taxon>
        <taxon>Solanales</taxon>
        <taxon>Solanaceae</taxon>
        <taxon>Solanoideae</taxon>
        <taxon>Hyoscyameae</taxon>
        <taxon>Anisodus</taxon>
    </lineage>
</organism>
<feature type="region of interest" description="Disordered" evidence="4">
    <location>
        <begin position="371"/>
        <end position="408"/>
    </location>
</feature>
<dbReference type="AlphaFoldDB" id="A0A9Q1RSJ8"/>
<reference evidence="6" key="1">
    <citation type="journal article" date="2023" name="Proc. Natl. Acad. Sci. U.S.A.">
        <title>Genomic and structural basis for evolution of tropane alkaloid biosynthesis.</title>
        <authorList>
            <person name="Wanga Y.-J."/>
            <person name="Taina T."/>
            <person name="Yua J.-Y."/>
            <person name="Lia J."/>
            <person name="Xua B."/>
            <person name="Chenc J."/>
            <person name="D'Auriad J.C."/>
            <person name="Huanga J.-P."/>
            <person name="Huanga S.-X."/>
        </authorList>
    </citation>
    <scope>NUCLEOTIDE SEQUENCE [LARGE SCALE GENOMIC DNA]</scope>
    <source>
        <strain evidence="6">cv. KIB-2019</strain>
    </source>
</reference>
<feature type="compositionally biased region" description="Basic and acidic residues" evidence="4">
    <location>
        <begin position="399"/>
        <end position="408"/>
    </location>
</feature>
<evidence type="ECO:0000256" key="4">
    <source>
        <dbReference type="SAM" id="MobiDB-lite"/>
    </source>
</evidence>